<evidence type="ECO:0000313" key="5">
    <source>
        <dbReference type="EMBL" id="CAB5023022.1"/>
    </source>
</evidence>
<dbReference type="AlphaFoldDB" id="A0A6J7R454"/>
<accession>A0A6J7R454</accession>
<proteinExistence type="predicted"/>
<gene>
    <name evidence="2" type="ORF">UFOPK2656_03169</name>
    <name evidence="3" type="ORF">UFOPK3267_01249</name>
    <name evidence="4" type="ORF">UFOPK3651_02864</name>
    <name evidence="5" type="ORF">UFOPK3931_03477</name>
    <name evidence="1" type="ORF">UFOPK4189_03011</name>
</gene>
<dbReference type="EMBL" id="CAFBMT010000023">
    <property type="protein sequence ID" value="CAB4951262.1"/>
    <property type="molecule type" value="Genomic_DNA"/>
</dbReference>
<evidence type="ECO:0000313" key="2">
    <source>
        <dbReference type="EMBL" id="CAB4744909.1"/>
    </source>
</evidence>
<dbReference type="EMBL" id="CAFBOL010000190">
    <property type="protein sequence ID" value="CAB5023022.1"/>
    <property type="molecule type" value="Genomic_DNA"/>
</dbReference>
<dbReference type="EMBL" id="CAEZYF010000031">
    <property type="protein sequence ID" value="CAB4744909.1"/>
    <property type="molecule type" value="Genomic_DNA"/>
</dbReference>
<evidence type="ECO:0000313" key="1">
    <source>
        <dbReference type="EMBL" id="CAB4365265.1"/>
    </source>
</evidence>
<evidence type="ECO:0000313" key="4">
    <source>
        <dbReference type="EMBL" id="CAB4951262.1"/>
    </source>
</evidence>
<organism evidence="5">
    <name type="scientific">freshwater metagenome</name>
    <dbReference type="NCBI Taxonomy" id="449393"/>
    <lineage>
        <taxon>unclassified sequences</taxon>
        <taxon>metagenomes</taxon>
        <taxon>ecological metagenomes</taxon>
    </lineage>
</organism>
<reference evidence="5" key="1">
    <citation type="submission" date="2020-05" db="EMBL/GenBank/DDBJ databases">
        <authorList>
            <person name="Chiriac C."/>
            <person name="Salcher M."/>
            <person name="Ghai R."/>
            <person name="Kavagutti S V."/>
        </authorList>
    </citation>
    <scope>NUCLEOTIDE SEQUENCE</scope>
</reference>
<dbReference type="EMBL" id="CAESGF010000027">
    <property type="protein sequence ID" value="CAB4365265.1"/>
    <property type="molecule type" value="Genomic_DNA"/>
</dbReference>
<name>A0A6J7R454_9ZZZZ</name>
<dbReference type="EMBL" id="CAFBIY010000059">
    <property type="protein sequence ID" value="CAB4850598.1"/>
    <property type="molecule type" value="Genomic_DNA"/>
</dbReference>
<protein>
    <submittedName>
        <fullName evidence="5">Unannotated protein</fullName>
    </submittedName>
</protein>
<sequence>MNDKEVGTPLPKKLGIAGDLVFAVVHAPSGFVASLGDTGDAIWQRNLELPLDVIIAFFAQRTRLRTEWPDLTAAAHPDGAIWVAWPKHSGAERGDITEDVLRADLLKTGWVDNKLIAIDETWNALRFAQRKDQRHPRKR</sequence>
<evidence type="ECO:0000313" key="3">
    <source>
        <dbReference type="EMBL" id="CAB4850598.1"/>
    </source>
</evidence>